<comment type="caution">
    <text evidence="2">The sequence shown here is derived from an EMBL/GenBank/DDBJ whole genome shotgun (WGS) entry which is preliminary data.</text>
</comment>
<reference evidence="2" key="1">
    <citation type="submission" date="2020-12" db="EMBL/GenBank/DDBJ databases">
        <title>Metabolic potential, ecology and presence of endohyphal bacteria is reflected in genomic diversity of Mucoromycotina.</title>
        <authorList>
            <person name="Muszewska A."/>
            <person name="Okrasinska A."/>
            <person name="Steczkiewicz K."/>
            <person name="Drgas O."/>
            <person name="Orlowska M."/>
            <person name="Perlinska-Lenart U."/>
            <person name="Aleksandrzak-Piekarczyk T."/>
            <person name="Szatraj K."/>
            <person name="Zielenkiewicz U."/>
            <person name="Pilsyk S."/>
            <person name="Malc E."/>
            <person name="Mieczkowski P."/>
            <person name="Kruszewska J.S."/>
            <person name="Biernat P."/>
            <person name="Pawlowska J."/>
        </authorList>
    </citation>
    <scope>NUCLEOTIDE SEQUENCE</scope>
    <source>
        <strain evidence="2">WA0000067209</strain>
    </source>
</reference>
<feature type="region of interest" description="Disordered" evidence="1">
    <location>
        <begin position="46"/>
        <end position="73"/>
    </location>
</feature>
<sequence length="92" mass="10887">MMLTTADVQTMKSRLSNMEKIVEENAALRKHLEDRDKEIEELKEMLYRQPQQRPRNKQQTLENSTGSNPVYDTNNHTVQSCIWRLPWEALVT</sequence>
<gene>
    <name evidence="2" type="ORF">INT43_008114</name>
</gene>
<proteinExistence type="predicted"/>
<evidence type="ECO:0000256" key="1">
    <source>
        <dbReference type="SAM" id="MobiDB-lite"/>
    </source>
</evidence>
<accession>A0A8H7PD60</accession>
<keyword evidence="3" id="KW-1185">Reference proteome</keyword>
<dbReference type="Gene3D" id="1.20.5.340">
    <property type="match status" value="1"/>
</dbReference>
<organism evidence="2 3">
    <name type="scientific">Mortierella isabellina</name>
    <name type="common">Filamentous fungus</name>
    <name type="synonym">Umbelopsis isabellina</name>
    <dbReference type="NCBI Taxonomy" id="91625"/>
    <lineage>
        <taxon>Eukaryota</taxon>
        <taxon>Fungi</taxon>
        <taxon>Fungi incertae sedis</taxon>
        <taxon>Mucoromycota</taxon>
        <taxon>Mucoromycotina</taxon>
        <taxon>Umbelopsidomycetes</taxon>
        <taxon>Umbelopsidales</taxon>
        <taxon>Umbelopsidaceae</taxon>
        <taxon>Umbelopsis</taxon>
    </lineage>
</organism>
<dbReference type="Proteomes" id="UP000654370">
    <property type="component" value="Unassembled WGS sequence"/>
</dbReference>
<dbReference type="EMBL" id="JAEPQZ010000019">
    <property type="protein sequence ID" value="KAG2171734.1"/>
    <property type="molecule type" value="Genomic_DNA"/>
</dbReference>
<evidence type="ECO:0000313" key="3">
    <source>
        <dbReference type="Proteomes" id="UP000654370"/>
    </source>
</evidence>
<name>A0A8H7PD60_MORIS</name>
<feature type="compositionally biased region" description="Polar residues" evidence="1">
    <location>
        <begin position="57"/>
        <end position="73"/>
    </location>
</feature>
<evidence type="ECO:0000313" key="2">
    <source>
        <dbReference type="EMBL" id="KAG2171734.1"/>
    </source>
</evidence>
<dbReference type="AlphaFoldDB" id="A0A8H7PD60"/>
<protein>
    <submittedName>
        <fullName evidence="2">Uncharacterized protein</fullName>
    </submittedName>
</protein>